<dbReference type="EMBL" id="FUYC01000015">
    <property type="protein sequence ID" value="SKA92163.1"/>
    <property type="molecule type" value="Genomic_DNA"/>
</dbReference>
<sequence length="142" mass="15072">MSRRKRPGQRLALRLSTAVTGGVLGGVIGAVLAYYLCGVLWERNMGVDAASWPGFPWLSRSAMAGALCALACVPRWSLQSATLKGLLVALLPAVTMLTGVLPPLAAEPSPMPDSGLQLVVTLAWSVCWGLATCWWMKWCGST</sequence>
<dbReference type="Proteomes" id="UP000190027">
    <property type="component" value="Unassembled WGS sequence"/>
</dbReference>
<feature type="transmembrane region" description="Helical" evidence="1">
    <location>
        <begin position="12"/>
        <end position="35"/>
    </location>
</feature>
<keyword evidence="1" id="KW-0812">Transmembrane</keyword>
<reference evidence="2 3" key="1">
    <citation type="submission" date="2017-02" db="EMBL/GenBank/DDBJ databases">
        <authorList>
            <person name="Peterson S.W."/>
        </authorList>
    </citation>
    <scope>NUCLEOTIDE SEQUENCE [LARGE SCALE GENOMIC DNA]</scope>
    <source>
        <strain evidence="2 3">DSM 16080</strain>
    </source>
</reference>
<organism evidence="2 3">
    <name type="scientific">Paucidesulfovibrio gracilis DSM 16080</name>
    <dbReference type="NCBI Taxonomy" id="1121449"/>
    <lineage>
        <taxon>Bacteria</taxon>
        <taxon>Pseudomonadati</taxon>
        <taxon>Thermodesulfobacteriota</taxon>
        <taxon>Desulfovibrionia</taxon>
        <taxon>Desulfovibrionales</taxon>
        <taxon>Desulfovibrionaceae</taxon>
        <taxon>Paucidesulfovibrio</taxon>
    </lineage>
</organism>
<dbReference type="RefSeq" id="WP_078717939.1">
    <property type="nucleotide sequence ID" value="NZ_FUYC01000015.1"/>
</dbReference>
<feature type="transmembrane region" description="Helical" evidence="1">
    <location>
        <begin position="116"/>
        <end position="136"/>
    </location>
</feature>
<evidence type="ECO:0000313" key="2">
    <source>
        <dbReference type="EMBL" id="SKA92163.1"/>
    </source>
</evidence>
<dbReference type="OrthoDB" id="458509at2"/>
<accession>A0A1T4XS13</accession>
<feature type="transmembrane region" description="Helical" evidence="1">
    <location>
        <begin position="55"/>
        <end position="73"/>
    </location>
</feature>
<keyword evidence="1" id="KW-0472">Membrane</keyword>
<proteinExistence type="predicted"/>
<dbReference type="AlphaFoldDB" id="A0A1T4XS13"/>
<evidence type="ECO:0000256" key="1">
    <source>
        <dbReference type="SAM" id="Phobius"/>
    </source>
</evidence>
<evidence type="ECO:0000313" key="3">
    <source>
        <dbReference type="Proteomes" id="UP000190027"/>
    </source>
</evidence>
<gene>
    <name evidence="2" type="ORF">SAMN02745704_02394</name>
</gene>
<dbReference type="STRING" id="1121449.SAMN02745704_02394"/>
<protein>
    <submittedName>
        <fullName evidence="2">Uncharacterized protein</fullName>
    </submittedName>
</protein>
<keyword evidence="1" id="KW-1133">Transmembrane helix</keyword>
<name>A0A1T4XS13_9BACT</name>
<feature type="transmembrane region" description="Helical" evidence="1">
    <location>
        <begin position="85"/>
        <end position="104"/>
    </location>
</feature>
<keyword evidence="3" id="KW-1185">Reference proteome</keyword>